<dbReference type="GeneID" id="14308917"/>
<evidence type="ECO:0000259" key="1">
    <source>
        <dbReference type="Pfam" id="PF08308"/>
    </source>
</evidence>
<reference evidence="3" key="1">
    <citation type="submission" date="2011-12" db="EMBL/GenBank/DDBJ databases">
        <title>Complete sequence of Methanoregula formicicum SMSP.</title>
        <authorList>
            <person name="Lucas S."/>
            <person name="Han J."/>
            <person name="Lapidus A."/>
            <person name="Cheng J.-F."/>
            <person name="Goodwin L."/>
            <person name="Pitluck S."/>
            <person name="Peters L."/>
            <person name="Ovchinnikova G."/>
            <person name="Teshima H."/>
            <person name="Detter J.C."/>
            <person name="Han C."/>
            <person name="Tapia R."/>
            <person name="Land M."/>
            <person name="Hauser L."/>
            <person name="Kyrpides N."/>
            <person name="Ivanova N."/>
            <person name="Pagani I."/>
            <person name="Imachi H."/>
            <person name="Tamaki H."/>
            <person name="Sekiguchi Y."/>
            <person name="Kamagata Y."/>
            <person name="Cadillo-Quiroz H."/>
            <person name="Zinder S."/>
            <person name="Liu W.-T."/>
            <person name="Woyke T."/>
        </authorList>
    </citation>
    <scope>NUCLEOTIDE SEQUENCE [LARGE SCALE GENOMIC DNA]</scope>
    <source>
        <strain evidence="3">DSM 22288 / NBRC 105244 / SMSP</strain>
    </source>
</reference>
<dbReference type="Pfam" id="PF08308">
    <property type="entry name" value="PEGA"/>
    <property type="match status" value="1"/>
</dbReference>
<dbReference type="KEGG" id="mfo:Metfor_0244"/>
<name>L0HBD6_METFS</name>
<dbReference type="eggNOG" id="arCOG08705">
    <property type="taxonomic scope" value="Archaea"/>
</dbReference>
<dbReference type="AlphaFoldDB" id="L0HBD6"/>
<organism evidence="2 3">
    <name type="scientific">Methanoregula formicica (strain DSM 22288 / NBRC 105244 / SMSP)</name>
    <dbReference type="NCBI Taxonomy" id="593750"/>
    <lineage>
        <taxon>Archaea</taxon>
        <taxon>Methanobacteriati</taxon>
        <taxon>Methanobacteriota</taxon>
        <taxon>Stenosarchaea group</taxon>
        <taxon>Methanomicrobia</taxon>
        <taxon>Methanomicrobiales</taxon>
        <taxon>Methanoregulaceae</taxon>
        <taxon>Methanoregula</taxon>
    </lineage>
</organism>
<evidence type="ECO:0000313" key="3">
    <source>
        <dbReference type="Proteomes" id="UP000010824"/>
    </source>
</evidence>
<keyword evidence="3" id="KW-1185">Reference proteome</keyword>
<dbReference type="EMBL" id="CP003167">
    <property type="protein sequence ID" value="AGB01325.1"/>
    <property type="molecule type" value="Genomic_DNA"/>
</dbReference>
<feature type="domain" description="PEGA" evidence="1">
    <location>
        <begin position="28"/>
        <end position="85"/>
    </location>
</feature>
<reference evidence="2 3" key="2">
    <citation type="journal article" date="2014" name="Genome Announc.">
        <title>Complete Genome Sequence of Methanoregula formicica SMSPT, a Mesophilic Hydrogenotrophic Methanogen Isolated from a Methanogenic Upflow Anaerobic Sludge Blanket Reactor.</title>
        <authorList>
            <person name="Yamamoto K."/>
            <person name="Tamaki H."/>
            <person name="Cadillo-Quiroz H."/>
            <person name="Imachi H."/>
            <person name="Kyrpides N."/>
            <person name="Woyke T."/>
            <person name="Goodwin L."/>
            <person name="Zinder S.H."/>
            <person name="Kamagata Y."/>
            <person name="Liu W.T."/>
        </authorList>
    </citation>
    <scope>NUCLEOTIDE SEQUENCE [LARGE SCALE GENOMIC DNA]</scope>
    <source>
        <strain evidence="3">DSM 22288 / NBRC 105244 / SMSP</strain>
    </source>
</reference>
<dbReference type="InterPro" id="IPR013229">
    <property type="entry name" value="PEGA"/>
</dbReference>
<dbReference type="InParanoid" id="L0HBD6"/>
<protein>
    <submittedName>
        <fullName evidence="2">PEGA domain-containing protein</fullName>
    </submittedName>
</protein>
<dbReference type="STRING" id="593750.Metfor_0244"/>
<dbReference type="OrthoDB" id="95942at2157"/>
<proteinExistence type="predicted"/>
<evidence type="ECO:0000313" key="2">
    <source>
        <dbReference type="EMBL" id="AGB01325.1"/>
    </source>
</evidence>
<sequence length="309" mass="32632" precursor="true">MIRNLLIVPLVFLVLLAGCVYESPKETGTIQFTSSPTGAQVYFDSQFRGTTPVSLTDVEPGNHAIEFRYPGYEGWSEIMVVSSGRNNVFAALIPTASVVTTTPAITTTVPAASSSSPVILTVTPGRNPMIVGETNTFSGTASGTKSVIVTIYGTGIYSAGSSSLPKDVDAFGNWAYVWNPGTKLLPGTYRATATDPDKKTLAQAEFEVIGNGEVSVVPSTYSASRGDTIKFSGLCTTNAPEVELVLYGPDRYAGGIKLGTVSVQANDNWVFSYTLDNTVPTGTYTMKAYDVPKTTSGSAQFTVGYTGQP</sequence>
<dbReference type="PROSITE" id="PS51257">
    <property type="entry name" value="PROKAR_LIPOPROTEIN"/>
    <property type="match status" value="1"/>
</dbReference>
<dbReference type="HOGENOM" id="CLU_898968_0_0_2"/>
<accession>L0HBD6</accession>
<dbReference type="RefSeq" id="WP_015284289.1">
    <property type="nucleotide sequence ID" value="NC_019943.1"/>
</dbReference>
<gene>
    <name evidence="2" type="ordered locus">Metfor_0244</name>
</gene>
<dbReference type="Proteomes" id="UP000010824">
    <property type="component" value="Chromosome"/>
</dbReference>
<dbReference type="eggNOG" id="arCOG03264">
    <property type="taxonomic scope" value="Archaea"/>
</dbReference>